<keyword evidence="1" id="KW-0812">Transmembrane</keyword>
<comment type="caution">
    <text evidence="2">The sequence shown here is derived from an EMBL/GenBank/DDBJ whole genome shotgun (WGS) entry which is preliminary data.</text>
</comment>
<evidence type="ECO:0000313" key="2">
    <source>
        <dbReference type="EMBL" id="NJP14553.1"/>
    </source>
</evidence>
<evidence type="ECO:0000256" key="1">
    <source>
        <dbReference type="SAM" id="Phobius"/>
    </source>
</evidence>
<accession>A0ABX0YR43</accession>
<keyword evidence="1" id="KW-1133">Transmembrane helix</keyword>
<feature type="transmembrane region" description="Helical" evidence="1">
    <location>
        <begin position="60"/>
        <end position="82"/>
    </location>
</feature>
<sequence>MTAQATFSTLADTFTPGSDADFLLGVLSWCASAAGVAGVLITGMLMALQLRHGEMGEGASYMRGLFFVMLGCILATTAGPIVKFLGPLTL</sequence>
<gene>
    <name evidence="2" type="ORF">HCJ95_09655</name>
</gene>
<proteinExistence type="predicted"/>
<dbReference type="RefSeq" id="WP_168131381.1">
    <property type="nucleotide sequence ID" value="NZ_BMVZ01000009.1"/>
</dbReference>
<evidence type="ECO:0000313" key="3">
    <source>
        <dbReference type="Proteomes" id="UP000635996"/>
    </source>
</evidence>
<organism evidence="2 3">
    <name type="scientific">Streptomyces thermoviolaceus subsp. thermoviolaceus</name>
    <dbReference type="NCBI Taxonomy" id="66860"/>
    <lineage>
        <taxon>Bacteria</taxon>
        <taxon>Bacillati</taxon>
        <taxon>Actinomycetota</taxon>
        <taxon>Actinomycetes</taxon>
        <taxon>Kitasatosporales</taxon>
        <taxon>Streptomycetaceae</taxon>
        <taxon>Streptomyces</taxon>
    </lineage>
</organism>
<name>A0ABX0YR43_STRTL</name>
<keyword evidence="3" id="KW-1185">Reference proteome</keyword>
<dbReference type="Proteomes" id="UP000635996">
    <property type="component" value="Unassembled WGS sequence"/>
</dbReference>
<evidence type="ECO:0008006" key="4">
    <source>
        <dbReference type="Google" id="ProtNLM"/>
    </source>
</evidence>
<protein>
    <recommendedName>
        <fullName evidence="4">Integral membrane protein</fullName>
    </recommendedName>
</protein>
<dbReference type="EMBL" id="JAATEL010000008">
    <property type="protein sequence ID" value="NJP14553.1"/>
    <property type="molecule type" value="Genomic_DNA"/>
</dbReference>
<keyword evidence="1" id="KW-0472">Membrane</keyword>
<feature type="transmembrane region" description="Helical" evidence="1">
    <location>
        <begin position="22"/>
        <end position="48"/>
    </location>
</feature>
<reference evidence="2 3" key="1">
    <citation type="submission" date="2020-03" db="EMBL/GenBank/DDBJ databases">
        <title>WGS of actinomycetes isolated from Thailand.</title>
        <authorList>
            <person name="Thawai C."/>
        </authorList>
    </citation>
    <scope>NUCLEOTIDE SEQUENCE [LARGE SCALE GENOMIC DNA]</scope>
    <source>
        <strain evidence="2 3">NBRC 13905</strain>
    </source>
</reference>